<evidence type="ECO:0000313" key="3">
    <source>
        <dbReference type="Proteomes" id="UP000251313"/>
    </source>
</evidence>
<dbReference type="RefSeq" id="WP_038256256.1">
    <property type="nucleotide sequence ID" value="NZ_DAMADI010000002.1"/>
</dbReference>
<dbReference type="Gene3D" id="2.60.120.260">
    <property type="entry name" value="Galactose-binding domain-like"/>
    <property type="match status" value="1"/>
</dbReference>
<name>A0AB38FYW2_9ENTR</name>
<organism evidence="2 3">
    <name type="scientific">Yokenella regensburgei</name>
    <dbReference type="NCBI Taxonomy" id="158877"/>
    <lineage>
        <taxon>Bacteria</taxon>
        <taxon>Pseudomonadati</taxon>
        <taxon>Pseudomonadota</taxon>
        <taxon>Gammaproteobacteria</taxon>
        <taxon>Enterobacterales</taxon>
        <taxon>Enterobacteriaceae</taxon>
        <taxon>Yokenella</taxon>
    </lineage>
</organism>
<evidence type="ECO:0000313" key="2">
    <source>
        <dbReference type="EMBL" id="SQA63887.1"/>
    </source>
</evidence>
<protein>
    <recommendedName>
        <fullName evidence="5">CBM-cenC domain-containing protein</fullName>
    </recommendedName>
</protein>
<dbReference type="EMBL" id="UAVL01000017">
    <property type="protein sequence ID" value="SQA63887.1"/>
    <property type="molecule type" value="Genomic_DNA"/>
</dbReference>
<reference evidence="2 3" key="1">
    <citation type="submission" date="2018-06" db="EMBL/GenBank/DDBJ databases">
        <authorList>
            <consortium name="Pathogen Informatics"/>
            <person name="Doyle S."/>
        </authorList>
    </citation>
    <scope>NUCLEOTIDE SEQUENCE [LARGE SCALE GENOMIC DNA]</scope>
    <source>
        <strain evidence="2 3">NCTC11967</strain>
    </source>
</reference>
<accession>A0AB38FYW2</accession>
<dbReference type="GeneID" id="66902375"/>
<dbReference type="Proteomes" id="UP000267341">
    <property type="component" value="Unassembled WGS sequence"/>
</dbReference>
<dbReference type="EMBL" id="RBIZ01000003">
    <property type="protein sequence ID" value="RKR63627.1"/>
    <property type="molecule type" value="Genomic_DNA"/>
</dbReference>
<gene>
    <name evidence="1" type="ORF">C7387_0288</name>
    <name evidence="2" type="ORF">NCTC11967_02968</name>
</gene>
<evidence type="ECO:0000313" key="1">
    <source>
        <dbReference type="EMBL" id="RKR63627.1"/>
    </source>
</evidence>
<evidence type="ECO:0000313" key="4">
    <source>
        <dbReference type="Proteomes" id="UP000267341"/>
    </source>
</evidence>
<sequence length="141" mass="16004">MSTENLIIDGSFAEELVHWRTSSPEYVTIVHNPPGDNYAKIAVGNATGLTQVVPRAAGDYTLTFRSCYVGPNCSVRVWGQNQSGGWEFIIFPNMPVNYNQNIWNTNTFNFNVAEKYTEFKVEFYASYQTTFMFTNVSVTKQ</sequence>
<proteinExistence type="predicted"/>
<evidence type="ECO:0008006" key="5">
    <source>
        <dbReference type="Google" id="ProtNLM"/>
    </source>
</evidence>
<keyword evidence="4" id="KW-1185">Reference proteome</keyword>
<dbReference type="Proteomes" id="UP000251313">
    <property type="component" value="Unassembled WGS sequence"/>
</dbReference>
<comment type="caution">
    <text evidence="2">The sequence shown here is derived from an EMBL/GenBank/DDBJ whole genome shotgun (WGS) entry which is preliminary data.</text>
</comment>
<reference evidence="1 4" key="2">
    <citation type="submission" date="2018-10" db="EMBL/GenBank/DDBJ databases">
        <title>Genomic Encyclopedia of Type Strains, Phase IV (KMG-IV): sequencing the most valuable type-strain genomes for metagenomic binning, comparative biology and taxonomic classification.</title>
        <authorList>
            <person name="Goeker M."/>
        </authorList>
    </citation>
    <scope>NUCLEOTIDE SEQUENCE [LARGE SCALE GENOMIC DNA]</scope>
    <source>
        <strain evidence="1 4">DSM 5079</strain>
    </source>
</reference>
<dbReference type="SUPFAM" id="SSF49785">
    <property type="entry name" value="Galactose-binding domain-like"/>
    <property type="match status" value="1"/>
</dbReference>
<dbReference type="InterPro" id="IPR008979">
    <property type="entry name" value="Galactose-bd-like_sf"/>
</dbReference>
<dbReference type="AlphaFoldDB" id="A0AB38FYW2"/>